<evidence type="ECO:0000313" key="3">
    <source>
        <dbReference type="Proteomes" id="UP001597393"/>
    </source>
</evidence>
<name>A0ABW5NL23_9SPHI</name>
<dbReference type="SUPFAM" id="SSF52172">
    <property type="entry name" value="CheY-like"/>
    <property type="match status" value="1"/>
</dbReference>
<dbReference type="SMART" id="SM00421">
    <property type="entry name" value="HTH_LUXR"/>
    <property type="match status" value="1"/>
</dbReference>
<comment type="caution">
    <text evidence="2">The sequence shown here is derived from an EMBL/GenBank/DDBJ whole genome shotgun (WGS) entry which is preliminary data.</text>
</comment>
<dbReference type="InterPro" id="IPR016032">
    <property type="entry name" value="Sig_transdc_resp-reg_C-effctor"/>
</dbReference>
<gene>
    <name evidence="2" type="ORF">ACFSQ3_08975</name>
</gene>
<organism evidence="2 3">
    <name type="scientific">Sphingobacterium corticis</name>
    <dbReference type="NCBI Taxonomy" id="1812823"/>
    <lineage>
        <taxon>Bacteria</taxon>
        <taxon>Pseudomonadati</taxon>
        <taxon>Bacteroidota</taxon>
        <taxon>Sphingobacteriia</taxon>
        <taxon>Sphingobacteriales</taxon>
        <taxon>Sphingobacteriaceae</taxon>
        <taxon>Sphingobacterium</taxon>
    </lineage>
</organism>
<dbReference type="Gene3D" id="3.40.50.2300">
    <property type="match status" value="1"/>
</dbReference>
<dbReference type="InterPro" id="IPR000792">
    <property type="entry name" value="Tscrpt_reg_LuxR_C"/>
</dbReference>
<dbReference type="InterPro" id="IPR011006">
    <property type="entry name" value="CheY-like_superfamily"/>
</dbReference>
<dbReference type="RefSeq" id="WP_380869212.1">
    <property type="nucleotide sequence ID" value="NZ_JBHUMA010000006.1"/>
</dbReference>
<dbReference type="Proteomes" id="UP001597393">
    <property type="component" value="Unassembled WGS sequence"/>
</dbReference>
<dbReference type="PROSITE" id="PS50043">
    <property type="entry name" value="HTH_LUXR_2"/>
    <property type="match status" value="1"/>
</dbReference>
<evidence type="ECO:0000259" key="1">
    <source>
        <dbReference type="PROSITE" id="PS50043"/>
    </source>
</evidence>
<feature type="domain" description="HTH luxR-type" evidence="1">
    <location>
        <begin position="143"/>
        <end position="208"/>
    </location>
</feature>
<reference evidence="3" key="1">
    <citation type="journal article" date="2019" name="Int. J. Syst. Evol. Microbiol.">
        <title>The Global Catalogue of Microorganisms (GCM) 10K type strain sequencing project: providing services to taxonomists for standard genome sequencing and annotation.</title>
        <authorList>
            <consortium name="The Broad Institute Genomics Platform"/>
            <consortium name="The Broad Institute Genome Sequencing Center for Infectious Disease"/>
            <person name="Wu L."/>
            <person name="Ma J."/>
        </authorList>
    </citation>
    <scope>NUCLEOTIDE SEQUENCE [LARGE SCALE GENOMIC DNA]</scope>
    <source>
        <strain evidence="3">KCTC 42248</strain>
    </source>
</reference>
<proteinExistence type="predicted"/>
<accession>A0ABW5NL23</accession>
<keyword evidence="3" id="KW-1185">Reference proteome</keyword>
<protein>
    <submittedName>
        <fullName evidence="2">LuxR C-terminal-related transcriptional regulator</fullName>
    </submittedName>
</protein>
<sequence>MRCLIIDNNTPRRTGIFTIARQVDDNLYVQELRNVDDFKVLSNEYLVSRVVISTSIVERTLTDLIEVVKQNQPLAKILLITNVGDIVVPSLFLEREIDGFIYFNSTINEFEISLRYFIKFGSLRSITKEKVSYFSAMDKIYNLCKIHSSLSEKEKLMLELILKGHKVIDSAKILKISPSAASTYKKRAFKKLGIKNIIQYISILEVYRKLA</sequence>
<evidence type="ECO:0000313" key="2">
    <source>
        <dbReference type="EMBL" id="MFD2599085.1"/>
    </source>
</evidence>
<dbReference type="EMBL" id="JBHUMA010000006">
    <property type="protein sequence ID" value="MFD2599085.1"/>
    <property type="molecule type" value="Genomic_DNA"/>
</dbReference>
<dbReference type="SUPFAM" id="SSF46894">
    <property type="entry name" value="C-terminal effector domain of the bipartite response regulators"/>
    <property type="match status" value="1"/>
</dbReference>
<dbReference type="Pfam" id="PF00196">
    <property type="entry name" value="GerE"/>
    <property type="match status" value="1"/>
</dbReference>